<keyword evidence="2" id="KW-1185">Reference proteome</keyword>
<dbReference type="EMBL" id="HG793173">
    <property type="protein sequence ID" value="CRL29797.1"/>
    <property type="molecule type" value="Genomic_DNA"/>
</dbReference>
<protein>
    <submittedName>
        <fullName evidence="1">Str. FM013</fullName>
    </submittedName>
</protein>
<dbReference type="PANTHER" id="PTHR38791:SF5">
    <property type="entry name" value="TRANSCRIPTION FACTOR DBAG-RELATED"/>
    <property type="match status" value="1"/>
</dbReference>
<dbReference type="InterPro" id="IPR053175">
    <property type="entry name" value="DHMBA_Reg_Transcription_Factor"/>
</dbReference>
<name>A0A0G4PUG9_PENC3</name>
<evidence type="ECO:0000313" key="1">
    <source>
        <dbReference type="EMBL" id="CRL29797.1"/>
    </source>
</evidence>
<dbReference type="PANTHER" id="PTHR38791">
    <property type="entry name" value="ZN(II)2CYS6 TRANSCRIPTION FACTOR (EUROFUNG)-RELATED-RELATED"/>
    <property type="match status" value="1"/>
</dbReference>
<gene>
    <name evidence="1" type="ORF">PCAMFM013_S040g000023</name>
</gene>
<proteinExistence type="predicted"/>
<dbReference type="AlphaFoldDB" id="A0A0G4PUG9"/>
<evidence type="ECO:0000313" key="2">
    <source>
        <dbReference type="Proteomes" id="UP000053732"/>
    </source>
</evidence>
<dbReference type="STRING" id="1429867.A0A0G4PUG9"/>
<sequence length="211" mass="23780">MSEAHLVLAGTCTAKVSTDTSQYFYSRFHLHEDVWASRLLIHYLASRLLVSELILHLESQSDTSIEQILLTAHASRTIIQMAVRICVVTASQYLFPDYMSLDGYTSFNRNGAMLPLSGVLMFIYPLAVTATTSGVSDDLREWVLHTLDHIGQTIGIREALLMKAEVAQSSHRGLQSQIYCHPMETSSRCMLKLNNTRCTRTESALLHLYKR</sequence>
<accession>A0A0G4PUG9</accession>
<dbReference type="Proteomes" id="UP000053732">
    <property type="component" value="Unassembled WGS sequence"/>
</dbReference>
<organism evidence="1 2">
    <name type="scientific">Penicillium camemberti (strain FM 013)</name>
    <dbReference type="NCBI Taxonomy" id="1429867"/>
    <lineage>
        <taxon>Eukaryota</taxon>
        <taxon>Fungi</taxon>
        <taxon>Dikarya</taxon>
        <taxon>Ascomycota</taxon>
        <taxon>Pezizomycotina</taxon>
        <taxon>Eurotiomycetes</taxon>
        <taxon>Eurotiomycetidae</taxon>
        <taxon>Eurotiales</taxon>
        <taxon>Aspergillaceae</taxon>
        <taxon>Penicillium</taxon>
    </lineage>
</organism>
<reference evidence="1 2" key="1">
    <citation type="journal article" date="2014" name="Nat. Commun.">
        <title>Multiple recent horizontal transfers of a large genomic region in cheese making fungi.</title>
        <authorList>
            <person name="Cheeseman K."/>
            <person name="Ropars J."/>
            <person name="Renault P."/>
            <person name="Dupont J."/>
            <person name="Gouzy J."/>
            <person name="Branca A."/>
            <person name="Abraham A.L."/>
            <person name="Ceppi M."/>
            <person name="Conseiller E."/>
            <person name="Debuchy R."/>
            <person name="Malagnac F."/>
            <person name="Goarin A."/>
            <person name="Silar P."/>
            <person name="Lacoste S."/>
            <person name="Sallet E."/>
            <person name="Bensimon A."/>
            <person name="Giraud T."/>
            <person name="Brygoo Y."/>
        </authorList>
    </citation>
    <scope>NUCLEOTIDE SEQUENCE [LARGE SCALE GENOMIC DNA]</scope>
    <source>
        <strain evidence="2">FM 013</strain>
    </source>
</reference>